<reference evidence="3" key="2">
    <citation type="submission" date="2021-04" db="EMBL/GenBank/DDBJ databases">
        <authorList>
            <person name="Gilroy R."/>
        </authorList>
    </citation>
    <scope>NUCLEOTIDE SEQUENCE</scope>
    <source>
        <strain evidence="3">5032</strain>
    </source>
</reference>
<organism evidence="3 4">
    <name type="scientific">Candidatus Desulfovibrio intestinavium</name>
    <dbReference type="NCBI Taxonomy" id="2838534"/>
    <lineage>
        <taxon>Bacteria</taxon>
        <taxon>Pseudomonadati</taxon>
        <taxon>Thermodesulfobacteriota</taxon>
        <taxon>Desulfovibrionia</taxon>
        <taxon>Desulfovibrionales</taxon>
        <taxon>Desulfovibrionaceae</taxon>
        <taxon>Desulfovibrio</taxon>
    </lineage>
</organism>
<dbReference type="Proteomes" id="UP000823821">
    <property type="component" value="Unassembled WGS sequence"/>
</dbReference>
<evidence type="ECO:0000313" key="4">
    <source>
        <dbReference type="Proteomes" id="UP000823821"/>
    </source>
</evidence>
<evidence type="ECO:0000313" key="3">
    <source>
        <dbReference type="EMBL" id="HJA80043.1"/>
    </source>
</evidence>
<accession>A0A9D2HR63</accession>
<evidence type="ECO:0008006" key="5">
    <source>
        <dbReference type="Google" id="ProtNLM"/>
    </source>
</evidence>
<dbReference type="SUPFAM" id="SSF81901">
    <property type="entry name" value="HCP-like"/>
    <property type="match status" value="1"/>
</dbReference>
<protein>
    <recommendedName>
        <fullName evidence="5">Sel1 repeat family protein</fullName>
    </recommendedName>
</protein>
<keyword evidence="2" id="KW-0732">Signal</keyword>
<feature type="region of interest" description="Disordered" evidence="1">
    <location>
        <begin position="317"/>
        <end position="341"/>
    </location>
</feature>
<feature type="chain" id="PRO_5038899005" description="Sel1 repeat family protein" evidence="2">
    <location>
        <begin position="24"/>
        <end position="401"/>
    </location>
</feature>
<evidence type="ECO:0000256" key="1">
    <source>
        <dbReference type="SAM" id="MobiDB-lite"/>
    </source>
</evidence>
<gene>
    <name evidence="3" type="ORF">H9784_10855</name>
</gene>
<comment type="caution">
    <text evidence="3">The sequence shown here is derived from an EMBL/GenBank/DDBJ whole genome shotgun (WGS) entry which is preliminary data.</text>
</comment>
<evidence type="ECO:0000256" key="2">
    <source>
        <dbReference type="SAM" id="SignalP"/>
    </source>
</evidence>
<dbReference type="AlphaFoldDB" id="A0A9D2HR63"/>
<proteinExistence type="predicted"/>
<sequence length="401" mass="44506">MHILFRATIFFLLVLLLLPAAHAEAGTDSPFQRENHIETLAPEEDAPLEETKAIYAQCAHTYRENDLKAAEWQRDAALNGNMPLLFAVYALTWLEEDSGRSPGCGAPAAFWEQWIVRMLGEREGWYRMGLALFALAEPYEYPAFYLEGNHVLRVSEAAQRSSALKAQCKAALRRAADRGHPEAMYALARLAPYIPDGQFRMPEHPGIPVVPPTDADGGGPTPEARYWMSAAAAHGSARANYVLGLVYGDRHTLFYDEEQSAAFFRKAVRLGLVLAAEQLSVVFNPRTDRDFRYRRADAGTSLYYALLAANMRGEACGSPPDALPSPATNKPALSDKEREEIRREAEQECARIRADLLAKREAREALYAKAEPLFAALYEAFDAQAEAAADAARDESRRAEP</sequence>
<dbReference type="Gene3D" id="1.25.40.10">
    <property type="entry name" value="Tetratricopeptide repeat domain"/>
    <property type="match status" value="1"/>
</dbReference>
<feature type="signal peptide" evidence="2">
    <location>
        <begin position="1"/>
        <end position="23"/>
    </location>
</feature>
<reference evidence="3" key="1">
    <citation type="journal article" date="2021" name="PeerJ">
        <title>Extensive microbial diversity within the chicken gut microbiome revealed by metagenomics and culture.</title>
        <authorList>
            <person name="Gilroy R."/>
            <person name="Ravi A."/>
            <person name="Getino M."/>
            <person name="Pursley I."/>
            <person name="Horton D.L."/>
            <person name="Alikhan N.F."/>
            <person name="Baker D."/>
            <person name="Gharbi K."/>
            <person name="Hall N."/>
            <person name="Watson M."/>
            <person name="Adriaenssens E.M."/>
            <person name="Foster-Nyarko E."/>
            <person name="Jarju S."/>
            <person name="Secka A."/>
            <person name="Antonio M."/>
            <person name="Oren A."/>
            <person name="Chaudhuri R.R."/>
            <person name="La Ragione R."/>
            <person name="Hildebrand F."/>
            <person name="Pallen M.J."/>
        </authorList>
    </citation>
    <scope>NUCLEOTIDE SEQUENCE</scope>
    <source>
        <strain evidence="3">5032</strain>
    </source>
</reference>
<dbReference type="InterPro" id="IPR011990">
    <property type="entry name" value="TPR-like_helical_dom_sf"/>
</dbReference>
<name>A0A9D2HR63_9BACT</name>
<dbReference type="EMBL" id="DWZD01000053">
    <property type="protein sequence ID" value="HJA80043.1"/>
    <property type="molecule type" value="Genomic_DNA"/>
</dbReference>